<dbReference type="Gene3D" id="3.30.1360.40">
    <property type="match status" value="1"/>
</dbReference>
<dbReference type="SUPFAM" id="SSF55194">
    <property type="entry name" value="Ribosome recycling factor, RRF"/>
    <property type="match status" value="1"/>
</dbReference>
<dbReference type="InterPro" id="IPR023584">
    <property type="entry name" value="Ribosome_recyc_fac_dom"/>
</dbReference>
<accession>A0A9W7AI89</accession>
<dbReference type="Gene3D" id="1.10.132.20">
    <property type="entry name" value="Ribosome-recycling factor"/>
    <property type="match status" value="1"/>
</dbReference>
<dbReference type="GO" id="GO:0006412">
    <property type="term" value="P:translation"/>
    <property type="evidence" value="ECO:0007669"/>
    <property type="project" value="UniProtKB-KW"/>
</dbReference>
<evidence type="ECO:0000259" key="4">
    <source>
        <dbReference type="Pfam" id="PF01765"/>
    </source>
</evidence>
<keyword evidence="6" id="KW-1185">Reference proteome</keyword>
<gene>
    <name evidence="5" type="ORF">TrST_g3779</name>
</gene>
<keyword evidence="2" id="KW-0648">Protein biosynthesis</keyword>
<reference evidence="6" key="1">
    <citation type="journal article" date="2023" name="Commun. Biol.">
        <title>Genome analysis of Parmales, the sister group of diatoms, reveals the evolutionary specialization of diatoms from phago-mixotrophs to photoautotrophs.</title>
        <authorList>
            <person name="Ban H."/>
            <person name="Sato S."/>
            <person name="Yoshikawa S."/>
            <person name="Yamada K."/>
            <person name="Nakamura Y."/>
            <person name="Ichinomiya M."/>
            <person name="Sato N."/>
            <person name="Blanc-Mathieu R."/>
            <person name="Endo H."/>
            <person name="Kuwata A."/>
            <person name="Ogata H."/>
        </authorList>
    </citation>
    <scope>NUCLEOTIDE SEQUENCE [LARGE SCALE GENOMIC DNA]</scope>
    <source>
        <strain evidence="6">NIES 3701</strain>
    </source>
</reference>
<evidence type="ECO:0000256" key="3">
    <source>
        <dbReference type="SAM" id="MobiDB-lite"/>
    </source>
</evidence>
<dbReference type="InterPro" id="IPR036191">
    <property type="entry name" value="RRF_sf"/>
</dbReference>
<feature type="domain" description="Ribosome recycling factor" evidence="4">
    <location>
        <begin position="51"/>
        <end position="207"/>
    </location>
</feature>
<dbReference type="InterPro" id="IPR002661">
    <property type="entry name" value="Ribosome_recyc_fac"/>
</dbReference>
<comment type="similarity">
    <text evidence="1">Belongs to the RRF family.</text>
</comment>
<dbReference type="PANTHER" id="PTHR20982">
    <property type="entry name" value="RIBOSOME RECYCLING FACTOR"/>
    <property type="match status" value="1"/>
</dbReference>
<dbReference type="PANTHER" id="PTHR20982:SF3">
    <property type="entry name" value="MITOCHONDRIAL RIBOSOME RECYCLING FACTOR PSEUDO 1"/>
    <property type="match status" value="1"/>
</dbReference>
<dbReference type="GO" id="GO:0043023">
    <property type="term" value="F:ribosomal large subunit binding"/>
    <property type="evidence" value="ECO:0007669"/>
    <property type="project" value="TreeGrafter"/>
</dbReference>
<name>A0A9W7AI89_9STRA</name>
<dbReference type="Pfam" id="PF01765">
    <property type="entry name" value="RRF"/>
    <property type="match status" value="1"/>
</dbReference>
<evidence type="ECO:0000313" key="5">
    <source>
        <dbReference type="EMBL" id="GMH69653.1"/>
    </source>
</evidence>
<protein>
    <recommendedName>
        <fullName evidence="4">Ribosome recycling factor domain-containing protein</fullName>
    </recommendedName>
</protein>
<organism evidence="5 6">
    <name type="scientific">Triparma strigata</name>
    <dbReference type="NCBI Taxonomy" id="1606541"/>
    <lineage>
        <taxon>Eukaryota</taxon>
        <taxon>Sar</taxon>
        <taxon>Stramenopiles</taxon>
        <taxon>Ochrophyta</taxon>
        <taxon>Bolidophyceae</taxon>
        <taxon>Parmales</taxon>
        <taxon>Triparmaceae</taxon>
        <taxon>Triparma</taxon>
    </lineage>
</organism>
<dbReference type="GO" id="GO:0005739">
    <property type="term" value="C:mitochondrion"/>
    <property type="evidence" value="ECO:0007669"/>
    <property type="project" value="TreeGrafter"/>
</dbReference>
<evidence type="ECO:0000256" key="2">
    <source>
        <dbReference type="ARBA" id="ARBA00022917"/>
    </source>
</evidence>
<sequence>MKSHHRFFSDDSSEVPAVELPEIDDLKLELEMTLDTFKTTISPLGSSNVISQFENLTVIPYGPGSNCSLSSVAQITQKGTSEITLNLFDSSTLQDVSKSIQTNKTITETLGSLNPSCNDASGEITIKLPAQNSERKSKLLSLIKSSHQKYVKSVREHRKVFMDQCKKSVKDGTSKDEGKRREKEGEGVVKESQKLGDKVLEEKIVEID</sequence>
<dbReference type="AlphaFoldDB" id="A0A9W7AI89"/>
<proteinExistence type="inferred from homology"/>
<evidence type="ECO:0000256" key="1">
    <source>
        <dbReference type="ARBA" id="ARBA00005912"/>
    </source>
</evidence>
<feature type="region of interest" description="Disordered" evidence="3">
    <location>
        <begin position="165"/>
        <end position="192"/>
    </location>
</feature>
<dbReference type="EMBL" id="BRXY01000134">
    <property type="protein sequence ID" value="GMH69653.1"/>
    <property type="molecule type" value="Genomic_DNA"/>
</dbReference>
<evidence type="ECO:0000313" key="6">
    <source>
        <dbReference type="Proteomes" id="UP001165085"/>
    </source>
</evidence>
<dbReference type="OrthoDB" id="204630at2759"/>
<dbReference type="Proteomes" id="UP001165085">
    <property type="component" value="Unassembled WGS sequence"/>
</dbReference>
<comment type="caution">
    <text evidence="5">The sequence shown here is derived from an EMBL/GenBank/DDBJ whole genome shotgun (WGS) entry which is preliminary data.</text>
</comment>